<dbReference type="OMA" id="KQCFKDQ"/>
<dbReference type="AlphaFoldDB" id="A0E1Y2"/>
<evidence type="ECO:0000313" key="2">
    <source>
        <dbReference type="EMBL" id="CAK89299.1"/>
    </source>
</evidence>
<dbReference type="InParanoid" id="A0E1Y2"/>
<sequence>MQNSPLSIQLLHQILLDVQIIYINLLLILLSMLKQLKRCGFRSKSLPRTIPLLVHKFINTRGRYIRRNAIKACAFGPFETPKTISRRKSCEGEAFGYFKSSKEWMQLVKIDHPQHRNQNLARIVFLRLKRGNSQSQSKRVLSLKQCFKDQVNLLRILSTFKPKVTVQQVDLINQPKKISVPPLPSPKAKVHTKLFQFNKSITIDQPLFPKKVHRNWSQLEMLSPQKTTTQPASNYASPRKFKKSIMNIYGISNTMHLLKY</sequence>
<keyword evidence="1" id="KW-0812">Transmembrane</keyword>
<name>A0E1Y2_PARTE</name>
<dbReference type="OrthoDB" id="287859at2759"/>
<evidence type="ECO:0008006" key="4">
    <source>
        <dbReference type="Google" id="ProtNLM"/>
    </source>
</evidence>
<feature type="transmembrane region" description="Helical" evidence="1">
    <location>
        <begin position="12"/>
        <end position="33"/>
    </location>
</feature>
<dbReference type="RefSeq" id="XP_001456696.1">
    <property type="nucleotide sequence ID" value="XM_001456659.1"/>
</dbReference>
<gene>
    <name evidence="2" type="ORF">GSPATT00022470001</name>
</gene>
<dbReference type="GeneID" id="5042481"/>
<keyword evidence="3" id="KW-1185">Reference proteome</keyword>
<dbReference type="EMBL" id="CT868654">
    <property type="protein sequence ID" value="CAK89299.1"/>
    <property type="molecule type" value="Genomic_DNA"/>
</dbReference>
<keyword evidence="1" id="KW-1133">Transmembrane helix</keyword>
<evidence type="ECO:0000313" key="3">
    <source>
        <dbReference type="Proteomes" id="UP000000600"/>
    </source>
</evidence>
<dbReference type="Proteomes" id="UP000000600">
    <property type="component" value="Unassembled WGS sequence"/>
</dbReference>
<dbReference type="KEGG" id="ptm:GSPATT00022470001"/>
<reference evidence="2 3" key="1">
    <citation type="journal article" date="2006" name="Nature">
        <title>Global trends of whole-genome duplications revealed by the ciliate Paramecium tetraurelia.</title>
        <authorList>
            <consortium name="Genoscope"/>
            <person name="Aury J.-M."/>
            <person name="Jaillon O."/>
            <person name="Duret L."/>
            <person name="Noel B."/>
            <person name="Jubin C."/>
            <person name="Porcel B.M."/>
            <person name="Segurens B."/>
            <person name="Daubin V."/>
            <person name="Anthouard V."/>
            <person name="Aiach N."/>
            <person name="Arnaiz O."/>
            <person name="Billaut A."/>
            <person name="Beisson J."/>
            <person name="Blanc I."/>
            <person name="Bouhouche K."/>
            <person name="Camara F."/>
            <person name="Duharcourt S."/>
            <person name="Guigo R."/>
            <person name="Gogendeau D."/>
            <person name="Katinka M."/>
            <person name="Keller A.-M."/>
            <person name="Kissmehl R."/>
            <person name="Klotz C."/>
            <person name="Koll F."/>
            <person name="Le Moue A."/>
            <person name="Lepere C."/>
            <person name="Malinsky S."/>
            <person name="Nowacki M."/>
            <person name="Nowak J.K."/>
            <person name="Plattner H."/>
            <person name="Poulain J."/>
            <person name="Ruiz F."/>
            <person name="Serrano V."/>
            <person name="Zagulski M."/>
            <person name="Dessen P."/>
            <person name="Betermier M."/>
            <person name="Weissenbach J."/>
            <person name="Scarpelli C."/>
            <person name="Schachter V."/>
            <person name="Sperling L."/>
            <person name="Meyer E."/>
            <person name="Cohen J."/>
            <person name="Wincker P."/>
        </authorList>
    </citation>
    <scope>NUCLEOTIDE SEQUENCE [LARGE SCALE GENOMIC DNA]</scope>
    <source>
        <strain evidence="2 3">Stock d4-2</strain>
    </source>
</reference>
<evidence type="ECO:0000256" key="1">
    <source>
        <dbReference type="SAM" id="Phobius"/>
    </source>
</evidence>
<keyword evidence="1" id="KW-0472">Membrane</keyword>
<accession>A0E1Y2</accession>
<proteinExistence type="predicted"/>
<protein>
    <recommendedName>
        <fullName evidence="4">AP2/ERF domain-containing protein</fullName>
    </recommendedName>
</protein>
<dbReference type="HOGENOM" id="CLU_1071404_0_0_1"/>
<organism evidence="2 3">
    <name type="scientific">Paramecium tetraurelia</name>
    <dbReference type="NCBI Taxonomy" id="5888"/>
    <lineage>
        <taxon>Eukaryota</taxon>
        <taxon>Sar</taxon>
        <taxon>Alveolata</taxon>
        <taxon>Ciliophora</taxon>
        <taxon>Intramacronucleata</taxon>
        <taxon>Oligohymenophorea</taxon>
        <taxon>Peniculida</taxon>
        <taxon>Parameciidae</taxon>
        <taxon>Paramecium</taxon>
    </lineage>
</organism>